<dbReference type="InterPro" id="IPR051091">
    <property type="entry name" value="O-Glucosyltr/Glycosyltrsf_90"/>
</dbReference>
<accession>A0AAD2HJD4</accession>
<comment type="similarity">
    <text evidence="1">Belongs to the glycosyltransferase 90 family.</text>
</comment>
<keyword evidence="5" id="KW-1185">Reference proteome</keyword>
<dbReference type="AlphaFoldDB" id="A0AAD2HJD4"/>
<evidence type="ECO:0000256" key="1">
    <source>
        <dbReference type="ARBA" id="ARBA00010118"/>
    </source>
</evidence>
<dbReference type="EMBL" id="CAVNYO010000419">
    <property type="protein sequence ID" value="CAK5277063.1"/>
    <property type="molecule type" value="Genomic_DNA"/>
</dbReference>
<feature type="domain" description="Glycosyl transferase CAP10" evidence="3">
    <location>
        <begin position="281"/>
        <end position="538"/>
    </location>
</feature>
<dbReference type="PANTHER" id="PTHR12203:SF35">
    <property type="entry name" value="PROTEIN O-GLUCOSYLTRANSFERASE 1"/>
    <property type="match status" value="1"/>
</dbReference>
<dbReference type="InterPro" id="IPR006598">
    <property type="entry name" value="CAP10"/>
</dbReference>
<gene>
    <name evidence="4" type="ORF">MYCIT1_LOCUS25863</name>
</gene>
<dbReference type="Pfam" id="PF05686">
    <property type="entry name" value="Glyco_transf_90"/>
    <property type="match status" value="1"/>
</dbReference>
<evidence type="ECO:0000256" key="2">
    <source>
        <dbReference type="ARBA" id="ARBA00022679"/>
    </source>
</evidence>
<dbReference type="PANTHER" id="PTHR12203">
    <property type="entry name" value="KDEL LYS-ASP-GLU-LEU CONTAINING - RELATED"/>
    <property type="match status" value="1"/>
</dbReference>
<organism evidence="4 5">
    <name type="scientific">Mycena citricolor</name>
    <dbReference type="NCBI Taxonomy" id="2018698"/>
    <lineage>
        <taxon>Eukaryota</taxon>
        <taxon>Fungi</taxon>
        <taxon>Dikarya</taxon>
        <taxon>Basidiomycota</taxon>
        <taxon>Agaricomycotina</taxon>
        <taxon>Agaricomycetes</taxon>
        <taxon>Agaricomycetidae</taxon>
        <taxon>Agaricales</taxon>
        <taxon>Marasmiineae</taxon>
        <taxon>Mycenaceae</taxon>
        <taxon>Mycena</taxon>
    </lineage>
</organism>
<sequence length="539" mass="61681">MSRQNDPFVTSSQLRRRLLFCTLFATVALVLVVSHVYYPDALSSDTSTETWVLELELDDPTDAGNGTTSKVDLADPEILAAMRVDELFRRQSQTVAEAATKYSMRYNRPPPPNFDRWFAYAQENHCLIDDYRQIQRDLEPFYQLAREDPDHFRRMADLGSRLLRVDPKGMVAIRIVDGQVRLPDYAGTPYDGEWQRGMSNVRPPSVLSPPPPHEIQFSSVLPDMEFLINGRDEPRVVFNTADPNNRKAALMISDSQPFRLTPLPTADFFKDRRECAVIDTDQGFGIDALDAVPFIRSSSTSEFTTDLYPLLSMTKLASPCFADIVFPAQWYYASSPWSGNFQHADDIPWQAKKDVLYWRGMSNNGQILHQNYHAFTRFRLVKLAATRPDIMDAKMTGWFPGHCTTDCVPEPIIKEYITPGGAHPREEVYKYKFALDVDGHTFSGRFLGLLRSGSLVFKATAFTEYFSDWLRPYEHYIPVRIDLADLVEKVEWAIAHEEEARQIQLNGLHFAERVMTDRQNDCYLAAALLEWARLQSGRT</sequence>
<name>A0AAD2HJD4_9AGAR</name>
<reference evidence="4" key="1">
    <citation type="submission" date="2023-11" db="EMBL/GenBank/DDBJ databases">
        <authorList>
            <person name="De Vega J J."/>
            <person name="De Vega J J."/>
        </authorList>
    </citation>
    <scope>NUCLEOTIDE SEQUENCE</scope>
</reference>
<evidence type="ECO:0000259" key="3">
    <source>
        <dbReference type="SMART" id="SM00672"/>
    </source>
</evidence>
<dbReference type="SMART" id="SM00672">
    <property type="entry name" value="CAP10"/>
    <property type="match status" value="1"/>
</dbReference>
<keyword evidence="2" id="KW-0808">Transferase</keyword>
<protein>
    <recommendedName>
        <fullName evidence="3">Glycosyl transferase CAP10 domain-containing protein</fullName>
    </recommendedName>
</protein>
<evidence type="ECO:0000313" key="4">
    <source>
        <dbReference type="EMBL" id="CAK5277063.1"/>
    </source>
</evidence>
<dbReference type="GO" id="GO:0016740">
    <property type="term" value="F:transferase activity"/>
    <property type="evidence" value="ECO:0007669"/>
    <property type="project" value="UniProtKB-KW"/>
</dbReference>
<proteinExistence type="inferred from homology"/>
<comment type="caution">
    <text evidence="4">The sequence shown here is derived from an EMBL/GenBank/DDBJ whole genome shotgun (WGS) entry which is preliminary data.</text>
</comment>
<dbReference type="Proteomes" id="UP001295794">
    <property type="component" value="Unassembled WGS sequence"/>
</dbReference>
<evidence type="ECO:0000313" key="5">
    <source>
        <dbReference type="Proteomes" id="UP001295794"/>
    </source>
</evidence>